<protein>
    <submittedName>
        <fullName evidence="2">Uncharacterized protein</fullName>
    </submittedName>
</protein>
<sequence length="59" mass="6489">MAMRRRVGHRRHHFGHSRTASLRAGIGNDRAPARQPLVPVLVAGSKVHWLKLTDPAAAC</sequence>
<comment type="caution">
    <text evidence="2">The sequence shown here is derived from an EMBL/GenBank/DDBJ whole genome shotgun (WGS) entry which is preliminary data.</text>
</comment>
<gene>
    <name evidence="2" type="ORF">CLV78_102435</name>
</gene>
<feature type="compositionally biased region" description="Basic residues" evidence="1">
    <location>
        <begin position="1"/>
        <end position="16"/>
    </location>
</feature>
<organism evidence="2 3">
    <name type="scientific">Aliiruegeria haliotis</name>
    <dbReference type="NCBI Taxonomy" id="1280846"/>
    <lineage>
        <taxon>Bacteria</taxon>
        <taxon>Pseudomonadati</taxon>
        <taxon>Pseudomonadota</taxon>
        <taxon>Alphaproteobacteria</taxon>
        <taxon>Rhodobacterales</taxon>
        <taxon>Roseobacteraceae</taxon>
        <taxon>Aliiruegeria</taxon>
    </lineage>
</organism>
<reference evidence="2 3" key="1">
    <citation type="submission" date="2018-03" db="EMBL/GenBank/DDBJ databases">
        <title>Genomic Encyclopedia of Archaeal and Bacterial Type Strains, Phase II (KMG-II): from individual species to whole genera.</title>
        <authorList>
            <person name="Goeker M."/>
        </authorList>
    </citation>
    <scope>NUCLEOTIDE SEQUENCE [LARGE SCALE GENOMIC DNA]</scope>
    <source>
        <strain evidence="2 3">DSM 29328</strain>
    </source>
</reference>
<keyword evidence="3" id="KW-1185">Reference proteome</keyword>
<name>A0A2T0RVT2_9RHOB</name>
<dbReference type="AlphaFoldDB" id="A0A2T0RVT2"/>
<proteinExistence type="predicted"/>
<dbReference type="Proteomes" id="UP000239480">
    <property type="component" value="Unassembled WGS sequence"/>
</dbReference>
<evidence type="ECO:0000313" key="3">
    <source>
        <dbReference type="Proteomes" id="UP000239480"/>
    </source>
</evidence>
<dbReference type="EMBL" id="PVTD01000002">
    <property type="protein sequence ID" value="PRY25258.1"/>
    <property type="molecule type" value="Genomic_DNA"/>
</dbReference>
<evidence type="ECO:0000313" key="2">
    <source>
        <dbReference type="EMBL" id="PRY25258.1"/>
    </source>
</evidence>
<feature type="region of interest" description="Disordered" evidence="1">
    <location>
        <begin position="1"/>
        <end position="26"/>
    </location>
</feature>
<evidence type="ECO:0000256" key="1">
    <source>
        <dbReference type="SAM" id="MobiDB-lite"/>
    </source>
</evidence>
<accession>A0A2T0RVT2</accession>